<comment type="pathway">
    <text evidence="4">Amino-acid biosynthesis; L-histidine biosynthesis; L-histidine from 5-phospho-alpha-D-ribose 1-diphosphate: step 2/9.</text>
</comment>
<comment type="function">
    <text evidence="11">Catalyzes the hydrolysis of the adenine ring of phosphoribosyl-AMP.</text>
</comment>
<dbReference type="EMBL" id="CP001631">
    <property type="protein sequence ID" value="ACU54037.1"/>
    <property type="molecule type" value="Genomic_DNA"/>
</dbReference>
<dbReference type="InterPro" id="IPR026660">
    <property type="entry name" value="PRA-CH"/>
</dbReference>
<evidence type="ECO:0000313" key="13">
    <source>
        <dbReference type="EMBL" id="ACU54037.1"/>
    </source>
</evidence>
<dbReference type="KEGG" id="afo:Afer_1104"/>
<evidence type="ECO:0000256" key="10">
    <source>
        <dbReference type="ARBA" id="ARBA00023102"/>
    </source>
</evidence>
<evidence type="ECO:0000256" key="1">
    <source>
        <dbReference type="ARBA" id="ARBA00000024"/>
    </source>
</evidence>
<keyword evidence="11" id="KW-0460">Magnesium</keyword>
<dbReference type="GO" id="GO:0000105">
    <property type="term" value="P:L-histidine biosynthetic process"/>
    <property type="evidence" value="ECO:0007669"/>
    <property type="project" value="UniProtKB-UniRule"/>
</dbReference>
<keyword evidence="9 11" id="KW-0378">Hydrolase</keyword>
<dbReference type="STRING" id="525909.Afer_1104"/>
<evidence type="ECO:0000259" key="12">
    <source>
        <dbReference type="Pfam" id="PF01502"/>
    </source>
</evidence>
<dbReference type="InterPro" id="IPR038019">
    <property type="entry name" value="PRib_AMP_CycHydrolase_sf"/>
</dbReference>
<dbReference type="GO" id="GO:0004635">
    <property type="term" value="F:phosphoribosyl-AMP cyclohydrolase activity"/>
    <property type="evidence" value="ECO:0007669"/>
    <property type="project" value="UniProtKB-UniRule"/>
</dbReference>
<dbReference type="Proteomes" id="UP000000771">
    <property type="component" value="Chromosome"/>
</dbReference>
<feature type="binding site" evidence="11">
    <location>
        <position position="90"/>
    </location>
    <ligand>
        <name>Mg(2+)</name>
        <dbReference type="ChEBI" id="CHEBI:18420"/>
    </ligand>
</feature>
<comment type="similarity">
    <text evidence="11">Belongs to the PRA-CH family.</text>
</comment>
<keyword evidence="14" id="KW-1185">Reference proteome</keyword>
<evidence type="ECO:0000256" key="4">
    <source>
        <dbReference type="ARBA" id="ARBA00005204"/>
    </source>
</evidence>
<comment type="subcellular location">
    <subcellularLocation>
        <location evidence="11">Cytoplasm</location>
    </subcellularLocation>
</comment>
<accession>C7LZ79</accession>
<dbReference type="HAMAP" id="MF_01021">
    <property type="entry name" value="HisI"/>
    <property type="match status" value="1"/>
</dbReference>
<comment type="similarity">
    <text evidence="5">In the C-terminal section; belongs to the PRA-PH family.</text>
</comment>
<feature type="binding site" evidence="11">
    <location>
        <position position="87"/>
    </location>
    <ligand>
        <name>Zn(2+)</name>
        <dbReference type="ChEBI" id="CHEBI:29105"/>
        <note>ligand shared between dimeric partners</note>
    </ligand>
</feature>
<organism evidence="13 14">
    <name type="scientific">Acidimicrobium ferrooxidans (strain DSM 10331 / JCM 15462 / NBRC 103882 / ICP)</name>
    <dbReference type="NCBI Taxonomy" id="525909"/>
    <lineage>
        <taxon>Bacteria</taxon>
        <taxon>Bacillati</taxon>
        <taxon>Actinomycetota</taxon>
        <taxon>Acidimicrobiia</taxon>
        <taxon>Acidimicrobiales</taxon>
        <taxon>Acidimicrobiaceae</taxon>
        <taxon>Acidimicrobium</taxon>
    </lineage>
</organism>
<dbReference type="GO" id="GO:0000287">
    <property type="term" value="F:magnesium ion binding"/>
    <property type="evidence" value="ECO:0007669"/>
    <property type="project" value="UniProtKB-UniRule"/>
</dbReference>
<evidence type="ECO:0000256" key="5">
    <source>
        <dbReference type="ARBA" id="ARBA00007731"/>
    </source>
</evidence>
<evidence type="ECO:0000256" key="9">
    <source>
        <dbReference type="ARBA" id="ARBA00022801"/>
    </source>
</evidence>
<dbReference type="HOGENOM" id="CLU_048577_5_3_11"/>
<comment type="similarity">
    <text evidence="6">In the N-terminal section; belongs to the PRA-CH family.</text>
</comment>
<evidence type="ECO:0000313" key="14">
    <source>
        <dbReference type="Proteomes" id="UP000000771"/>
    </source>
</evidence>
<protein>
    <recommendedName>
        <fullName evidence="11">Phosphoribosyl-AMP cyclohydrolase</fullName>
        <shortName evidence="11">PRA-CH</shortName>
        <ecNumber evidence="11">3.5.4.19</ecNumber>
    </recommendedName>
</protein>
<evidence type="ECO:0000256" key="3">
    <source>
        <dbReference type="ARBA" id="ARBA00005169"/>
    </source>
</evidence>
<feature type="binding site" evidence="11">
    <location>
        <position position="111"/>
    </location>
    <ligand>
        <name>Zn(2+)</name>
        <dbReference type="ChEBI" id="CHEBI:29105"/>
        <note>ligand shared between dimeric partners</note>
    </ligand>
</feature>
<feature type="binding site" evidence="11">
    <location>
        <position position="104"/>
    </location>
    <ligand>
        <name>Zn(2+)</name>
        <dbReference type="ChEBI" id="CHEBI:29105"/>
        <note>ligand shared between dimeric partners</note>
    </ligand>
</feature>
<dbReference type="AlphaFoldDB" id="C7LZ79"/>
<comment type="catalytic activity">
    <reaction evidence="2">
        <text>1-(5-phospho-beta-D-ribosyl)-ATP + H2O = 1-(5-phospho-beta-D-ribosyl)-5'-AMP + diphosphate + H(+)</text>
        <dbReference type="Rhea" id="RHEA:22828"/>
        <dbReference type="ChEBI" id="CHEBI:15377"/>
        <dbReference type="ChEBI" id="CHEBI:15378"/>
        <dbReference type="ChEBI" id="CHEBI:33019"/>
        <dbReference type="ChEBI" id="CHEBI:59457"/>
        <dbReference type="ChEBI" id="CHEBI:73183"/>
        <dbReference type="EC" id="3.6.1.31"/>
    </reaction>
</comment>
<dbReference type="PANTHER" id="PTHR42945">
    <property type="entry name" value="HISTIDINE BIOSYNTHESIS BIFUNCTIONAL PROTEIN"/>
    <property type="match status" value="1"/>
</dbReference>
<keyword evidence="7 11" id="KW-0963">Cytoplasm</keyword>
<dbReference type="FunFam" id="3.10.20.810:FF:000001">
    <property type="entry name" value="Histidine biosynthesis bifunctional protein HisIE"/>
    <property type="match status" value="1"/>
</dbReference>
<reference evidence="13 14" key="1">
    <citation type="journal article" date="2009" name="Stand. Genomic Sci.">
        <title>Complete genome sequence of Acidimicrobium ferrooxidans type strain (ICP).</title>
        <authorList>
            <person name="Clum A."/>
            <person name="Nolan M."/>
            <person name="Lang E."/>
            <person name="Glavina Del Rio T."/>
            <person name="Tice H."/>
            <person name="Copeland A."/>
            <person name="Cheng J.F."/>
            <person name="Lucas S."/>
            <person name="Chen F."/>
            <person name="Bruce D."/>
            <person name="Goodwin L."/>
            <person name="Pitluck S."/>
            <person name="Ivanova N."/>
            <person name="Mavrommatis K."/>
            <person name="Mikhailova N."/>
            <person name="Pati A."/>
            <person name="Chen A."/>
            <person name="Palaniappan K."/>
            <person name="Goker M."/>
            <person name="Spring S."/>
            <person name="Land M."/>
            <person name="Hauser L."/>
            <person name="Chang Y.J."/>
            <person name="Jeffries C.C."/>
            <person name="Chain P."/>
            <person name="Bristow J."/>
            <person name="Eisen J.A."/>
            <person name="Markowitz V."/>
            <person name="Hugenholtz P."/>
            <person name="Kyrpides N.C."/>
            <person name="Klenk H.P."/>
            <person name="Lapidus A."/>
        </authorList>
    </citation>
    <scope>NUCLEOTIDE SEQUENCE [LARGE SCALE GENOMIC DNA]</scope>
    <source>
        <strain evidence="14">DSM 10331 / JCM 15462 / NBRC 103882 / ICP</strain>
    </source>
</reference>
<dbReference type="GO" id="GO:0005737">
    <property type="term" value="C:cytoplasm"/>
    <property type="evidence" value="ECO:0007669"/>
    <property type="project" value="UniProtKB-SubCell"/>
</dbReference>
<dbReference type="EC" id="3.5.4.19" evidence="11"/>
<keyword evidence="10 11" id="KW-0368">Histidine biosynthesis</keyword>
<evidence type="ECO:0000256" key="2">
    <source>
        <dbReference type="ARBA" id="ARBA00001460"/>
    </source>
</evidence>
<dbReference type="PANTHER" id="PTHR42945:SF1">
    <property type="entry name" value="HISTIDINE BIOSYNTHESIS BIFUNCTIONAL PROTEIN HIS7"/>
    <property type="match status" value="1"/>
</dbReference>
<comment type="catalytic activity">
    <reaction evidence="1 11">
        <text>1-(5-phospho-beta-D-ribosyl)-5'-AMP + H2O = 1-(5-phospho-beta-D-ribosyl)-5-[(5-phospho-beta-D-ribosylamino)methylideneamino]imidazole-4-carboxamide</text>
        <dbReference type="Rhea" id="RHEA:20049"/>
        <dbReference type="ChEBI" id="CHEBI:15377"/>
        <dbReference type="ChEBI" id="CHEBI:58435"/>
        <dbReference type="ChEBI" id="CHEBI:59457"/>
        <dbReference type="EC" id="3.5.4.19"/>
    </reaction>
</comment>
<feature type="binding site" evidence="11">
    <location>
        <position position="88"/>
    </location>
    <ligand>
        <name>Mg(2+)</name>
        <dbReference type="ChEBI" id="CHEBI:18420"/>
    </ligand>
</feature>
<comment type="cofactor">
    <cofactor evidence="11">
        <name>Zn(2+)</name>
        <dbReference type="ChEBI" id="CHEBI:29105"/>
    </cofactor>
    <text evidence="11">Binds 1 zinc ion per subunit.</text>
</comment>
<gene>
    <name evidence="11" type="primary">hisI</name>
    <name evidence="13" type="ordered locus">Afer_1104</name>
</gene>
<dbReference type="NCBIfam" id="NF000768">
    <property type="entry name" value="PRK00051.1"/>
    <property type="match status" value="1"/>
</dbReference>
<keyword evidence="8 11" id="KW-0028">Amino-acid biosynthesis</keyword>
<feature type="binding site" evidence="11">
    <location>
        <position position="86"/>
    </location>
    <ligand>
        <name>Mg(2+)</name>
        <dbReference type="ChEBI" id="CHEBI:18420"/>
    </ligand>
</feature>
<name>C7LZ79_ACIFD</name>
<dbReference type="RefSeq" id="WP_015798523.1">
    <property type="nucleotide sequence ID" value="NC_013124.1"/>
</dbReference>
<comment type="cofactor">
    <cofactor evidence="11">
        <name>Mg(2+)</name>
        <dbReference type="ChEBI" id="CHEBI:18420"/>
    </cofactor>
    <text evidence="11">Binds 1 Mg(2+) ion per subunit.</text>
</comment>
<dbReference type="InterPro" id="IPR002496">
    <property type="entry name" value="PRib_AMP_CycHydrolase_dom"/>
</dbReference>
<evidence type="ECO:0000256" key="8">
    <source>
        <dbReference type="ARBA" id="ARBA00022605"/>
    </source>
</evidence>
<evidence type="ECO:0000256" key="11">
    <source>
        <dbReference type="HAMAP-Rule" id="MF_01021"/>
    </source>
</evidence>
<comment type="subunit">
    <text evidence="11">Homodimer.</text>
</comment>
<dbReference type="SUPFAM" id="SSF141734">
    <property type="entry name" value="HisI-like"/>
    <property type="match status" value="1"/>
</dbReference>
<comment type="pathway">
    <text evidence="3 11">Amino-acid biosynthesis; L-histidine biosynthesis; L-histidine from 5-phospho-alpha-D-ribose 1-diphosphate: step 3/9.</text>
</comment>
<proteinExistence type="inferred from homology"/>
<dbReference type="eggNOG" id="COG0139">
    <property type="taxonomic scope" value="Bacteria"/>
</dbReference>
<dbReference type="GO" id="GO:0008270">
    <property type="term" value="F:zinc ion binding"/>
    <property type="evidence" value="ECO:0007669"/>
    <property type="project" value="UniProtKB-UniRule"/>
</dbReference>
<dbReference type="GO" id="GO:0004636">
    <property type="term" value="F:phosphoribosyl-ATP diphosphatase activity"/>
    <property type="evidence" value="ECO:0007669"/>
    <property type="project" value="UniProtKB-EC"/>
</dbReference>
<dbReference type="Gene3D" id="3.10.20.810">
    <property type="entry name" value="Phosphoribosyl-AMP cyclohydrolase"/>
    <property type="match status" value="1"/>
</dbReference>
<dbReference type="Pfam" id="PF01502">
    <property type="entry name" value="PRA-CH"/>
    <property type="match status" value="1"/>
</dbReference>
<keyword evidence="11" id="KW-0479">Metal-binding</keyword>
<sequence length="120" mass="13050">MSDIEGVAPGEAVSVDVVAFGPDGLVPAVVVDEDDQVLMLAYMDAEALRRTLRDGRTWFYSRSRRTYWAKGETSGAVQEVRSVTTDCDGDALLVRVRQRGVGACHTGAWSCFMHPVLGQS</sequence>
<feature type="domain" description="Phosphoribosyl-AMP cyclohydrolase" evidence="12">
    <location>
        <begin position="39"/>
        <end position="112"/>
    </location>
</feature>
<evidence type="ECO:0000256" key="7">
    <source>
        <dbReference type="ARBA" id="ARBA00022490"/>
    </source>
</evidence>
<evidence type="ECO:0000256" key="6">
    <source>
        <dbReference type="ARBA" id="ARBA00008299"/>
    </source>
</evidence>
<dbReference type="UniPathway" id="UPA00031">
    <property type="reaction ID" value="UER00008"/>
</dbReference>
<keyword evidence="11" id="KW-0862">Zinc</keyword>